<dbReference type="Proteomes" id="UP000019262">
    <property type="component" value="Chromosome"/>
</dbReference>
<reference evidence="2 4" key="1">
    <citation type="submission" date="2013-04" db="EMBL/GenBank/DDBJ databases">
        <title>Comparative Genomics of Relapsing Fever Spirochetes.</title>
        <authorList>
            <person name="Schwan T.G."/>
            <person name="Raffel S.J."/>
            <person name="Porcella S.F."/>
            <person name="Martens C.A."/>
            <person name="Bruno D.P."/>
            <person name="Rickefs S.M."/>
            <person name="Barbian K.B."/>
        </authorList>
    </citation>
    <scope>NUCLEOTIDE SEQUENCE [LARGE SCALE GENOMIC DNA]</scope>
    <source>
        <strain evidence="2 4">BA2</strain>
        <plasmid evidence="3">unnamed</plasmid>
    </source>
</reference>
<dbReference type="eggNOG" id="COG0759">
    <property type="taxonomic scope" value="Bacteria"/>
</dbReference>
<dbReference type="PANTHER" id="PTHR33383">
    <property type="entry name" value="MEMBRANE PROTEIN INSERTION EFFICIENCY FACTOR-RELATED"/>
    <property type="match status" value="1"/>
</dbReference>
<accession>W5SSU3</accession>
<dbReference type="Pfam" id="PF01809">
    <property type="entry name" value="YidD"/>
    <property type="match status" value="1"/>
</dbReference>
<dbReference type="InterPro" id="IPR002696">
    <property type="entry name" value="Membr_insert_effic_factor_YidD"/>
</dbReference>
<sequence>MYILQKILMISNLIFVLLIKIYQSTFSKIIGPCCLYKPNCSNYALKCLKKYNIMIAFILITLRLVRCNALFKGGVDPIPTKKPILKSLKEFRTRLIK</sequence>
<comment type="subcellular location">
    <subcellularLocation>
        <location evidence="1">Cell membrane</location>
        <topology evidence="1">Peripheral membrane protein</topology>
        <orientation evidence="1">Cytoplasmic side</orientation>
    </subcellularLocation>
</comment>
<dbReference type="HAMAP" id="MF_00386">
    <property type="entry name" value="UPF0161_YidD"/>
    <property type="match status" value="1"/>
</dbReference>
<dbReference type="EMBL" id="CP005829">
    <property type="protein sequence ID" value="AHH08106.1"/>
    <property type="molecule type" value="Genomic_DNA"/>
</dbReference>
<keyword evidence="1" id="KW-1003">Cell membrane</keyword>
<evidence type="ECO:0000313" key="3">
    <source>
        <dbReference type="EMBL" id="AHH08887.1"/>
    </source>
</evidence>
<dbReference type="HOGENOM" id="CLU_144811_5_2_12"/>
<geneLocation type="plasmid" evidence="3">
    <name>unnamed</name>
</geneLocation>
<evidence type="ECO:0000313" key="4">
    <source>
        <dbReference type="Proteomes" id="UP000019262"/>
    </source>
</evidence>
<proteinExistence type="inferred from homology"/>
<dbReference type="AlphaFoldDB" id="W5SSU3"/>
<comment type="similarity">
    <text evidence="1">Belongs to the UPF0161 family.</text>
</comment>
<name>W5SSU3_BORAN</name>
<gene>
    <name evidence="2" type="ORF">BAN_0100800</name>
    <name evidence="3" type="ORF">BAN_0100801</name>
</gene>
<dbReference type="GO" id="GO:0005886">
    <property type="term" value="C:plasma membrane"/>
    <property type="evidence" value="ECO:0007669"/>
    <property type="project" value="UniProtKB-SubCell"/>
</dbReference>
<dbReference type="EMBL" id="CP005830">
    <property type="protein sequence ID" value="AHH08887.1"/>
    <property type="molecule type" value="Genomic_DNA"/>
</dbReference>
<evidence type="ECO:0000313" key="2">
    <source>
        <dbReference type="EMBL" id="AHH08106.1"/>
    </source>
</evidence>
<dbReference type="PANTHER" id="PTHR33383:SF1">
    <property type="entry name" value="MEMBRANE PROTEIN INSERTION EFFICIENCY FACTOR-RELATED"/>
    <property type="match status" value="1"/>
</dbReference>
<dbReference type="NCBIfam" id="TIGR00278">
    <property type="entry name" value="membrane protein insertion efficiency factor YidD"/>
    <property type="match status" value="1"/>
</dbReference>
<keyword evidence="1" id="KW-0472">Membrane</keyword>
<evidence type="ECO:0000256" key="1">
    <source>
        <dbReference type="HAMAP-Rule" id="MF_00386"/>
    </source>
</evidence>
<comment type="function">
    <text evidence="1">Could be involved in insertion of integral membrane proteins into the membrane.</text>
</comment>
<organism evidence="2 4">
    <name type="scientific">Borrelia anserina BA2</name>
    <dbReference type="NCBI Taxonomy" id="1313293"/>
    <lineage>
        <taxon>Bacteria</taxon>
        <taxon>Pseudomonadati</taxon>
        <taxon>Spirochaetota</taxon>
        <taxon>Spirochaetia</taxon>
        <taxon>Spirochaetales</taxon>
        <taxon>Borreliaceae</taxon>
        <taxon>Borrelia</taxon>
    </lineage>
</organism>
<protein>
    <recommendedName>
        <fullName evidence="1">Putative membrane protein insertion efficiency factor</fullName>
    </recommendedName>
</protein>
<keyword evidence="3" id="KW-0614">Plasmid</keyword>
<dbReference type="SMART" id="SM01234">
    <property type="entry name" value="Haemolytic"/>
    <property type="match status" value="1"/>
</dbReference>